<name>A0AAE1MI31_9FABA</name>
<evidence type="ECO:0000256" key="1">
    <source>
        <dbReference type="ARBA" id="ARBA00006993"/>
    </source>
</evidence>
<feature type="compositionally biased region" description="Basic and acidic residues" evidence="3">
    <location>
        <begin position="340"/>
        <end position="350"/>
    </location>
</feature>
<reference evidence="4" key="1">
    <citation type="submission" date="2023-10" db="EMBL/GenBank/DDBJ databases">
        <title>Chromosome-level genome of the transformable northern wattle, Acacia crassicarpa.</title>
        <authorList>
            <person name="Massaro I."/>
            <person name="Sinha N.R."/>
            <person name="Poethig S."/>
            <person name="Leichty A.R."/>
        </authorList>
    </citation>
    <scope>NUCLEOTIDE SEQUENCE</scope>
    <source>
        <strain evidence="4">Acra3RX</strain>
        <tissue evidence="4">Leaf</tissue>
    </source>
</reference>
<keyword evidence="2" id="KW-0963">Cytoplasm</keyword>
<keyword evidence="2" id="KW-0009">Actin-binding</keyword>
<dbReference type="InterPro" id="IPR028288">
    <property type="entry name" value="SCAR/WAVE_fam"/>
</dbReference>
<dbReference type="Gene3D" id="1.20.5.340">
    <property type="match status" value="1"/>
</dbReference>
<feature type="compositionally biased region" description="Basic and acidic residues" evidence="3">
    <location>
        <begin position="1455"/>
        <end position="1468"/>
    </location>
</feature>
<feature type="region of interest" description="Disordered" evidence="3">
    <location>
        <begin position="997"/>
        <end position="1016"/>
    </location>
</feature>
<feature type="region of interest" description="Disordered" evidence="3">
    <location>
        <begin position="1353"/>
        <end position="1433"/>
    </location>
</feature>
<feature type="compositionally biased region" description="Low complexity" evidence="3">
    <location>
        <begin position="1388"/>
        <end position="1399"/>
    </location>
</feature>
<feature type="compositionally biased region" description="Polar residues" evidence="3">
    <location>
        <begin position="997"/>
        <end position="1008"/>
    </location>
</feature>
<dbReference type="GO" id="GO:0034237">
    <property type="term" value="F:protein kinase A regulatory subunit binding"/>
    <property type="evidence" value="ECO:0007669"/>
    <property type="project" value="TreeGrafter"/>
</dbReference>
<comment type="function">
    <text evidence="2">Involved in regulation of actin and microtubule organization. Part of a WAVE complex that activates the Arp2/3 complex.</text>
</comment>
<keyword evidence="2" id="KW-0206">Cytoskeleton</keyword>
<feature type="compositionally biased region" description="Polar residues" evidence="3">
    <location>
        <begin position="1050"/>
        <end position="1059"/>
    </location>
</feature>
<evidence type="ECO:0000256" key="2">
    <source>
        <dbReference type="RuleBase" id="RU367034"/>
    </source>
</evidence>
<proteinExistence type="inferred from homology"/>
<sequence>MPIARYRLKNELSLGNPELYRAADKDDPETLLEAVAMAGLAGLLRQLGDLSQLAAEIFHDLHEEVMVTAARGQGLMARVQQIEAEVPPLEKAFLSQTHNLSFFSKGGISWHPNLQSAHDLISRGDMPRFVMDSYEECRGPPQLFLLDKYDVAGAGACLKRYSDPSFFKLESASSGLATVEVYREKKNHKIKKKGTRMRNGETPEVASTHTKLHQLLLEERIENACADSGRHVKLKNRPLNGSVTEAKTGKSYMGKFLESPAHDDDVVRENSVSPPHVRLVSDDTGEEGIKILEISTVGPVKRSLENEMTYSWTNEEEAILKPSSEMHRSKALENGDLVKKHEQGSSRVSDEISSNYSKVPDETELEINKQRERENFLYGYHSDDLTSEVDHHLDALATLESELNIDYKYRDANSFLQKLKDSDDKEYQQQDRFLHFQSFSDSLMSDKTSSLKRDINEVHAELQPRLSDSQSGNSFTSDGNNSLKRDRKEKYGKRQAKFSDFQYIGESSTSDVNSPFYKDIPCFSCSDSLSTVGENISSEPMSFKSNKYNGPEIEDTSSNQLPQNVGTQKTDRGKFLMHDSAHDQEATSGAGDVSSGSYLMNSGRKFLYSDLAATSTSRMKISKRAQSKETSTGLIEHQLRLADDGTKHHADSIDAIPYASSQMNVNADATVSSEKYPLSKLADGDQSVSSNAPVKISNDLKLASEDERSKCSNTEGVQAESPNQNFSDILVCREIDTEEDPICSSLEVDLHSSSAALMLDVQPSKAGDVTEATQLNSQDESFSVEVEAKCYDQQSNFEELSEMEHSDELRSTCRVDADEDDSLLKGSSSGDYDGQDCHVTDDAASTALHPEDQSISVDAAENDVNIASCSASSMISSASRNLSNIQEPIPGTCSYETKMESNEVEPIKISVDLNAEKMEDQQEPSSDSDIISSSMRTFIESRSTFADPQEKQKEISEAVVRESLTKLEKRRGMPQLNAACANVELSLNRAVPCDNSETCDSFQGSSPKEQPEHSSVKDKILKFSKLDSQEPKPISLLQSKRLRNGGDGLASSSFSTQHESGNHLEKFLRLQDGQGDAGFLPRCVENSSSEKPQSEQMPTSNHLEKERNSYADSRSVPEIHLGQPTSFESLSQLASQDVNLTKHITNKPLPDPISEAPKISFGEMPPMPPLPPMQWRTGKVQPASLSSHGEVSFQPIQPIQSEEQAQYRLPTSKSEAFQFQNAVLPVMAVEGDKLQNTSGFLVGGHPVAISMQLPTMLNEVNGKYNYLVLERSQTHNPFLTLPVPVVPASKPAQGYIVASEGEIVEDSNTSSPIAHIECAVLVQDPITTQELSPPPSQPRLEVKTLQQSANYLEGKQGDPSISSMSPSGIENVQPNHNLLPSEGKQGDPSSSAMSPESMENVQPNHNLLASEGKQRDPSSSPMSPPGMENVQPNHNLLRSESEMALTLDKSALPSDFERLNGKPNDKLPRPRSPVIDAVAALDKIKLRKVSEGVRPPTVPRVEERDSFLEQIRTKSFNLRPTSTTRRRYHYQGSRTNLKVAAILEKANAIRQALAGSDEDDDKDSWSDC</sequence>
<dbReference type="GO" id="GO:2000601">
    <property type="term" value="P:positive regulation of Arp2/3 complex-mediated actin nucleation"/>
    <property type="evidence" value="ECO:0007669"/>
    <property type="project" value="TreeGrafter"/>
</dbReference>
<gene>
    <name evidence="4" type="ORF">QN277_025144</name>
</gene>
<feature type="region of interest" description="Disordered" evidence="3">
    <location>
        <begin position="1454"/>
        <end position="1473"/>
    </location>
</feature>
<dbReference type="Proteomes" id="UP001293593">
    <property type="component" value="Unassembled WGS sequence"/>
</dbReference>
<dbReference type="Gene3D" id="6.10.280.150">
    <property type="match status" value="2"/>
</dbReference>
<feature type="compositionally biased region" description="Polar residues" evidence="3">
    <location>
        <begin position="1359"/>
        <end position="1378"/>
    </location>
</feature>
<feature type="region of interest" description="Disordered" evidence="3">
    <location>
        <begin position="1078"/>
        <end position="1114"/>
    </location>
</feature>
<feature type="region of interest" description="Disordered" evidence="3">
    <location>
        <begin position="549"/>
        <end position="568"/>
    </location>
</feature>
<feature type="region of interest" description="Disordered" evidence="3">
    <location>
        <begin position="461"/>
        <end position="491"/>
    </location>
</feature>
<organism evidence="4 5">
    <name type="scientific">Acacia crassicarpa</name>
    <name type="common">northern wattle</name>
    <dbReference type="NCBI Taxonomy" id="499986"/>
    <lineage>
        <taxon>Eukaryota</taxon>
        <taxon>Viridiplantae</taxon>
        <taxon>Streptophyta</taxon>
        <taxon>Embryophyta</taxon>
        <taxon>Tracheophyta</taxon>
        <taxon>Spermatophyta</taxon>
        <taxon>Magnoliopsida</taxon>
        <taxon>eudicotyledons</taxon>
        <taxon>Gunneridae</taxon>
        <taxon>Pentapetalae</taxon>
        <taxon>rosids</taxon>
        <taxon>fabids</taxon>
        <taxon>Fabales</taxon>
        <taxon>Fabaceae</taxon>
        <taxon>Caesalpinioideae</taxon>
        <taxon>mimosoid clade</taxon>
        <taxon>Acacieae</taxon>
        <taxon>Acacia</taxon>
    </lineage>
</organism>
<dbReference type="GO" id="GO:0030036">
    <property type="term" value="P:actin cytoskeleton organization"/>
    <property type="evidence" value="ECO:0007669"/>
    <property type="project" value="UniProtKB-UniRule"/>
</dbReference>
<accession>A0AAE1MI31</accession>
<protein>
    <recommendedName>
        <fullName evidence="2">Protein SCAR</fullName>
    </recommendedName>
    <alternativeName>
        <fullName evidence="2">Protein WAVE</fullName>
    </alternativeName>
</protein>
<evidence type="ECO:0000256" key="3">
    <source>
        <dbReference type="SAM" id="MobiDB-lite"/>
    </source>
</evidence>
<feature type="region of interest" description="Disordered" evidence="3">
    <location>
        <begin position="340"/>
        <end position="361"/>
    </location>
</feature>
<feature type="compositionally biased region" description="Polar residues" evidence="3">
    <location>
        <begin position="466"/>
        <end position="482"/>
    </location>
</feature>
<dbReference type="GO" id="GO:0003779">
    <property type="term" value="F:actin binding"/>
    <property type="evidence" value="ECO:0007669"/>
    <property type="project" value="UniProtKB-UniRule"/>
</dbReference>
<dbReference type="PANTHER" id="PTHR12902:SF1">
    <property type="entry name" value="WISKOTT-ALDRICH SYNDROME PROTEIN FAMILY MEMBER"/>
    <property type="match status" value="1"/>
</dbReference>
<feature type="region of interest" description="Disordered" evidence="3">
    <location>
        <begin position="1032"/>
        <end position="1061"/>
    </location>
</feature>
<evidence type="ECO:0000313" key="5">
    <source>
        <dbReference type="Proteomes" id="UP001293593"/>
    </source>
</evidence>
<keyword evidence="5" id="KW-1185">Reference proteome</keyword>
<dbReference type="GO" id="GO:0071933">
    <property type="term" value="F:Arp2/3 complex binding"/>
    <property type="evidence" value="ECO:0007669"/>
    <property type="project" value="TreeGrafter"/>
</dbReference>
<feature type="compositionally biased region" description="Polar residues" evidence="3">
    <location>
        <begin position="556"/>
        <end position="568"/>
    </location>
</feature>
<dbReference type="EMBL" id="JAWXYG010000007">
    <property type="protein sequence ID" value="KAK4268492.1"/>
    <property type="molecule type" value="Genomic_DNA"/>
</dbReference>
<dbReference type="GO" id="GO:0005856">
    <property type="term" value="C:cytoskeleton"/>
    <property type="evidence" value="ECO:0007669"/>
    <property type="project" value="UniProtKB-SubCell"/>
</dbReference>
<comment type="similarity">
    <text evidence="1 2">Belongs to the SCAR/WAVE family.</text>
</comment>
<feature type="compositionally biased region" description="Polar residues" evidence="3">
    <location>
        <begin position="1085"/>
        <end position="1101"/>
    </location>
</feature>
<evidence type="ECO:0000313" key="4">
    <source>
        <dbReference type="EMBL" id="KAK4268492.1"/>
    </source>
</evidence>
<dbReference type="PANTHER" id="PTHR12902">
    <property type="entry name" value="WASP-1"/>
    <property type="match status" value="1"/>
</dbReference>
<comment type="caution">
    <text evidence="4">The sequence shown here is derived from an EMBL/GenBank/DDBJ whole genome shotgun (WGS) entry which is preliminary data.</text>
</comment>
<comment type="subcellular location">
    <subcellularLocation>
        <location evidence="2">Cytoplasm</location>
        <location evidence="2">Cytoskeleton</location>
    </subcellularLocation>
</comment>